<evidence type="ECO:0000259" key="12">
    <source>
        <dbReference type="PROSITE" id="PS51194"/>
    </source>
</evidence>
<feature type="region of interest" description="Disordered" evidence="10">
    <location>
        <begin position="568"/>
        <end position="589"/>
    </location>
</feature>
<keyword evidence="5 9" id="KW-0067">ATP-binding</keyword>
<name>A0AAD5UD87_9FUNG</name>
<dbReference type="InterPro" id="IPR011545">
    <property type="entry name" value="DEAD/DEAH_box_helicase_dom"/>
</dbReference>
<evidence type="ECO:0000256" key="2">
    <source>
        <dbReference type="ARBA" id="ARBA00022741"/>
    </source>
</evidence>
<comment type="subunit">
    <text evidence="7">Component of the U5 snRNP complex.</text>
</comment>
<dbReference type="InterPro" id="IPR027417">
    <property type="entry name" value="P-loop_NTPase"/>
</dbReference>
<dbReference type="EC" id="3.6.4.13" evidence="1"/>
<keyword evidence="4 9" id="KW-0347">Helicase</keyword>
<dbReference type="GO" id="GO:0003724">
    <property type="term" value="F:RNA helicase activity"/>
    <property type="evidence" value="ECO:0007669"/>
    <property type="project" value="UniProtKB-EC"/>
</dbReference>
<protein>
    <recommendedName>
        <fullName evidence="1">RNA helicase</fullName>
        <ecNumber evidence="1">3.6.4.13</ecNumber>
    </recommendedName>
</protein>
<dbReference type="Proteomes" id="UP001210925">
    <property type="component" value="Unassembled WGS sequence"/>
</dbReference>
<gene>
    <name evidence="13" type="primary">DDX23</name>
    <name evidence="13" type="ORF">HK103_002270</name>
</gene>
<dbReference type="CDD" id="cd17945">
    <property type="entry name" value="DEADc_DDX23"/>
    <property type="match status" value="1"/>
</dbReference>
<dbReference type="PROSITE" id="PS51192">
    <property type="entry name" value="HELICASE_ATP_BIND_1"/>
    <property type="match status" value="1"/>
</dbReference>
<keyword evidence="3 9" id="KW-0378">Hydrolase</keyword>
<dbReference type="PANTHER" id="PTHR47958">
    <property type="entry name" value="ATP-DEPENDENT RNA HELICASE DBP3"/>
    <property type="match status" value="1"/>
</dbReference>
<dbReference type="EMBL" id="JADGKB010000179">
    <property type="protein sequence ID" value="KAJ3251525.1"/>
    <property type="molecule type" value="Genomic_DNA"/>
</dbReference>
<dbReference type="InterPro" id="IPR001650">
    <property type="entry name" value="Helicase_C-like"/>
</dbReference>
<sequence length="589" mass="66432">MSSVPSLQDLLSKKAGNEAVQKPVFLSKAERAKLALERRKKEVEESKKLGKPLFSHTNKDMVKDNSGKRKADDLELGDEELKSIKSRYLGGEKRERALRKPGDKKFVFDWDSKEDTSNDINPLYQNKHSAQLFGRGHFAGMDDFDKKDNGKKKGFDDRHWSEKTLDEMTQRDWRIFKEDHSITVKGSNIPNPLRSWKESDIPLDILKAIKFKEPTAIQRQAIPIGLQSRDMIGLAETGSGKTASFVIPMLAFIRQLPPLDHLNSHLGPYGLILAPTRELAQQIEAETNKFAKELGFHVVSMVGGHSKESQTARMLNGAHIIIATPGRLRDVLDSRILSLAQCTFLVLDEADRMVEEGFKNDLTYILDSMPVSNLKPDTDEAESIGWLKEKIKSKNPYRQTLLFSATMPPEIEKLAKDYLRRPVTVIVGQVGQVVDRIEQRVEMITEEGMKLNRLSSIFRSKEFSAPIIIFVNHKKTCDVVGRALEKIGVKYTTYHSGKSQDQREAAVANVKSGARDVLIATDVGARGMDIKNVSLVINFDMAKNIQDLYYDLKQLLKASPISSIPPELARHEASMQRPSDKKKERPLTM</sequence>
<comment type="similarity">
    <text evidence="6">Belongs to the DEAD box helicase family. DDX23/PRP28 subfamily.</text>
</comment>
<dbReference type="Pfam" id="PF25430">
    <property type="entry name" value="DDX23"/>
    <property type="match status" value="1"/>
</dbReference>
<dbReference type="CDD" id="cd18787">
    <property type="entry name" value="SF2_C_DEAD"/>
    <property type="match status" value="1"/>
</dbReference>
<feature type="compositionally biased region" description="Basic and acidic residues" evidence="10">
    <location>
        <begin position="38"/>
        <end position="48"/>
    </location>
</feature>
<evidence type="ECO:0000256" key="3">
    <source>
        <dbReference type="ARBA" id="ARBA00022801"/>
    </source>
</evidence>
<dbReference type="AlphaFoldDB" id="A0AAD5UD87"/>
<dbReference type="Pfam" id="PF00270">
    <property type="entry name" value="DEAD"/>
    <property type="match status" value="1"/>
</dbReference>
<dbReference type="InterPro" id="IPR000629">
    <property type="entry name" value="RNA-helicase_DEAD-box_CS"/>
</dbReference>
<evidence type="ECO:0000256" key="5">
    <source>
        <dbReference type="ARBA" id="ARBA00022840"/>
    </source>
</evidence>
<evidence type="ECO:0000256" key="7">
    <source>
        <dbReference type="ARBA" id="ARBA00038719"/>
    </source>
</evidence>
<evidence type="ECO:0000256" key="1">
    <source>
        <dbReference type="ARBA" id="ARBA00012552"/>
    </source>
</evidence>
<dbReference type="InterPro" id="IPR014001">
    <property type="entry name" value="Helicase_ATP-bd"/>
</dbReference>
<evidence type="ECO:0000256" key="4">
    <source>
        <dbReference type="ARBA" id="ARBA00022806"/>
    </source>
</evidence>
<comment type="catalytic activity">
    <reaction evidence="8">
        <text>ATP + H2O = ADP + phosphate + H(+)</text>
        <dbReference type="Rhea" id="RHEA:13065"/>
        <dbReference type="ChEBI" id="CHEBI:15377"/>
        <dbReference type="ChEBI" id="CHEBI:15378"/>
        <dbReference type="ChEBI" id="CHEBI:30616"/>
        <dbReference type="ChEBI" id="CHEBI:43474"/>
        <dbReference type="ChEBI" id="CHEBI:456216"/>
        <dbReference type="EC" id="3.6.4.13"/>
    </reaction>
</comment>
<evidence type="ECO:0000256" key="10">
    <source>
        <dbReference type="SAM" id="MobiDB-lite"/>
    </source>
</evidence>
<dbReference type="InterPro" id="IPR057479">
    <property type="entry name" value="PRP28/DDX23-like_helical"/>
</dbReference>
<proteinExistence type="inferred from homology"/>
<feature type="domain" description="Helicase C-terminal" evidence="12">
    <location>
        <begin position="436"/>
        <end position="589"/>
    </location>
</feature>
<reference evidence="13" key="1">
    <citation type="submission" date="2020-05" db="EMBL/GenBank/DDBJ databases">
        <title>Phylogenomic resolution of chytrid fungi.</title>
        <authorList>
            <person name="Stajich J.E."/>
            <person name="Amses K."/>
            <person name="Simmons R."/>
            <person name="Seto K."/>
            <person name="Myers J."/>
            <person name="Bonds A."/>
            <person name="Quandt C.A."/>
            <person name="Barry K."/>
            <person name="Liu P."/>
            <person name="Grigoriev I."/>
            <person name="Longcore J.E."/>
            <person name="James T.Y."/>
        </authorList>
    </citation>
    <scope>NUCLEOTIDE SEQUENCE</scope>
    <source>
        <strain evidence="13">PLAUS21</strain>
    </source>
</reference>
<evidence type="ECO:0000256" key="8">
    <source>
        <dbReference type="ARBA" id="ARBA00047984"/>
    </source>
</evidence>
<accession>A0AAD5UD87</accession>
<dbReference type="Pfam" id="PF00271">
    <property type="entry name" value="Helicase_C"/>
    <property type="match status" value="1"/>
</dbReference>
<dbReference type="SMART" id="SM00487">
    <property type="entry name" value="DEXDc"/>
    <property type="match status" value="1"/>
</dbReference>
<dbReference type="GO" id="GO:0003676">
    <property type="term" value="F:nucleic acid binding"/>
    <property type="evidence" value="ECO:0007669"/>
    <property type="project" value="InterPro"/>
</dbReference>
<dbReference type="PROSITE" id="PS00039">
    <property type="entry name" value="DEAD_ATP_HELICASE"/>
    <property type="match status" value="1"/>
</dbReference>
<evidence type="ECO:0000313" key="13">
    <source>
        <dbReference type="EMBL" id="KAJ3251525.1"/>
    </source>
</evidence>
<feature type="region of interest" description="Disordered" evidence="10">
    <location>
        <begin position="38"/>
        <end position="74"/>
    </location>
</feature>
<dbReference type="SUPFAM" id="SSF52540">
    <property type="entry name" value="P-loop containing nucleoside triphosphate hydrolases"/>
    <property type="match status" value="2"/>
</dbReference>
<dbReference type="GO" id="GO:0016787">
    <property type="term" value="F:hydrolase activity"/>
    <property type="evidence" value="ECO:0007669"/>
    <property type="project" value="UniProtKB-KW"/>
</dbReference>
<dbReference type="Gene3D" id="3.40.50.300">
    <property type="entry name" value="P-loop containing nucleotide triphosphate hydrolases"/>
    <property type="match status" value="2"/>
</dbReference>
<dbReference type="GO" id="GO:0005524">
    <property type="term" value="F:ATP binding"/>
    <property type="evidence" value="ECO:0007669"/>
    <property type="project" value="UniProtKB-KW"/>
</dbReference>
<evidence type="ECO:0000256" key="6">
    <source>
        <dbReference type="ARBA" id="ARBA00037954"/>
    </source>
</evidence>
<evidence type="ECO:0000256" key="9">
    <source>
        <dbReference type="RuleBase" id="RU000492"/>
    </source>
</evidence>
<keyword evidence="14" id="KW-1185">Reference proteome</keyword>
<keyword evidence="2 9" id="KW-0547">Nucleotide-binding</keyword>
<dbReference type="SMART" id="SM00490">
    <property type="entry name" value="HELICc"/>
    <property type="match status" value="1"/>
</dbReference>
<evidence type="ECO:0000259" key="11">
    <source>
        <dbReference type="PROSITE" id="PS51192"/>
    </source>
</evidence>
<evidence type="ECO:0000313" key="14">
    <source>
        <dbReference type="Proteomes" id="UP001210925"/>
    </source>
</evidence>
<organism evidence="13 14">
    <name type="scientific">Boothiomyces macroporosus</name>
    <dbReference type="NCBI Taxonomy" id="261099"/>
    <lineage>
        <taxon>Eukaryota</taxon>
        <taxon>Fungi</taxon>
        <taxon>Fungi incertae sedis</taxon>
        <taxon>Chytridiomycota</taxon>
        <taxon>Chytridiomycota incertae sedis</taxon>
        <taxon>Chytridiomycetes</taxon>
        <taxon>Rhizophydiales</taxon>
        <taxon>Terramycetaceae</taxon>
        <taxon>Boothiomyces</taxon>
    </lineage>
</organism>
<feature type="compositionally biased region" description="Basic and acidic residues" evidence="10">
    <location>
        <begin position="57"/>
        <end position="74"/>
    </location>
</feature>
<comment type="caution">
    <text evidence="13">The sequence shown here is derived from an EMBL/GenBank/DDBJ whole genome shotgun (WGS) entry which is preliminary data.</text>
</comment>
<dbReference type="PROSITE" id="PS51194">
    <property type="entry name" value="HELICASE_CTER"/>
    <property type="match status" value="1"/>
</dbReference>
<feature type="domain" description="Helicase ATP-binding" evidence="11">
    <location>
        <begin position="222"/>
        <end position="425"/>
    </location>
</feature>